<dbReference type="Pfam" id="PF01029">
    <property type="entry name" value="NusB"/>
    <property type="match status" value="1"/>
</dbReference>
<evidence type="ECO:0000313" key="17">
    <source>
        <dbReference type="Proteomes" id="UP000214973"/>
    </source>
</evidence>
<dbReference type="GO" id="GO:0008649">
    <property type="term" value="F:rRNA methyltransferase activity"/>
    <property type="evidence" value="ECO:0007669"/>
    <property type="project" value="InterPro"/>
</dbReference>
<reference evidence="16 17" key="1">
    <citation type="submission" date="2017-06" db="EMBL/GenBank/DDBJ databases">
        <authorList>
            <consortium name="Pathogen Informatics"/>
        </authorList>
    </citation>
    <scope>NUCLEOTIDE SEQUENCE [LARGE SCALE GENOMIC DNA]</scope>
    <source>
        <strain evidence="16 17">NCTC12018</strain>
    </source>
</reference>
<dbReference type="FunFam" id="1.10.940.10:FF:000006">
    <property type="entry name" value="16S rRNA (Cytosine(967)-C(5))-methyltransferase RsmB"/>
    <property type="match status" value="1"/>
</dbReference>
<dbReference type="Gene3D" id="3.30.70.1170">
    <property type="entry name" value="Sun protein, domain 3"/>
    <property type="match status" value="1"/>
</dbReference>
<keyword evidence="7 14" id="KW-0489">Methyltransferase</keyword>
<dbReference type="EC" id="2.1.1.176" evidence="4"/>
<evidence type="ECO:0000256" key="14">
    <source>
        <dbReference type="PROSITE-ProRule" id="PRU01023"/>
    </source>
</evidence>
<evidence type="ECO:0000256" key="4">
    <source>
        <dbReference type="ARBA" id="ARBA00012140"/>
    </source>
</evidence>
<evidence type="ECO:0000259" key="15">
    <source>
        <dbReference type="PROSITE" id="PS51686"/>
    </source>
</evidence>
<dbReference type="InterPro" id="IPR035926">
    <property type="entry name" value="NusB-like_sf"/>
</dbReference>
<dbReference type="Pfam" id="PF22458">
    <property type="entry name" value="RsmF-B_ferredox"/>
    <property type="match status" value="1"/>
</dbReference>
<dbReference type="InterPro" id="IPR001678">
    <property type="entry name" value="MeTrfase_RsmB-F_NOP2_dom"/>
</dbReference>
<evidence type="ECO:0000256" key="6">
    <source>
        <dbReference type="ARBA" id="ARBA00022552"/>
    </source>
</evidence>
<accession>A0A239YZ17</accession>
<comment type="similarity">
    <text evidence="3 14">Belongs to the class I-like SAM-binding methyltransferase superfamily. RsmB/NOP family.</text>
</comment>
<dbReference type="CDD" id="cd02440">
    <property type="entry name" value="AdoMet_MTases"/>
    <property type="match status" value="1"/>
</dbReference>
<dbReference type="InterPro" id="IPR054728">
    <property type="entry name" value="RsmB-like_ferredoxin"/>
</dbReference>
<evidence type="ECO:0000256" key="7">
    <source>
        <dbReference type="ARBA" id="ARBA00022603"/>
    </source>
</evidence>
<dbReference type="InterPro" id="IPR018314">
    <property type="entry name" value="RsmB/NOL1/NOP2-like_CS"/>
</dbReference>
<dbReference type="KEGG" id="vrm:44547418_00866"/>
<evidence type="ECO:0000256" key="13">
    <source>
        <dbReference type="ARBA" id="ARBA00047283"/>
    </source>
</evidence>
<evidence type="ECO:0000256" key="10">
    <source>
        <dbReference type="ARBA" id="ARBA00022884"/>
    </source>
</evidence>
<feature type="domain" description="SAM-dependent MTase RsmB/NOP-type" evidence="15">
    <location>
        <begin position="178"/>
        <end position="450"/>
    </location>
</feature>
<dbReference type="PANTHER" id="PTHR22807">
    <property type="entry name" value="NOP2 YEAST -RELATED NOL1/NOP2/FMU SUN DOMAIN-CONTAINING"/>
    <property type="match status" value="1"/>
</dbReference>
<dbReference type="Pfam" id="PF01189">
    <property type="entry name" value="Methyltr_RsmB-F"/>
    <property type="match status" value="1"/>
</dbReference>
<keyword evidence="9 14" id="KW-0949">S-adenosyl-L-methionine</keyword>
<evidence type="ECO:0000256" key="1">
    <source>
        <dbReference type="ARBA" id="ARBA00002724"/>
    </source>
</evidence>
<keyword evidence="5" id="KW-0963">Cytoplasm</keyword>
<dbReference type="FunFam" id="3.40.50.150:FF:000022">
    <property type="entry name" value="Ribosomal RNA small subunit methyltransferase B"/>
    <property type="match status" value="1"/>
</dbReference>
<evidence type="ECO:0000256" key="5">
    <source>
        <dbReference type="ARBA" id="ARBA00022490"/>
    </source>
</evidence>
<keyword evidence="17" id="KW-1185">Reference proteome</keyword>
<protein>
    <recommendedName>
        <fullName evidence="4">16S rRNA (cytosine(967)-C(5))-methyltransferase</fullName>
        <ecNumber evidence="4">2.1.1.176</ecNumber>
    </recommendedName>
    <alternativeName>
        <fullName evidence="11">16S rRNA m5C967 methyltransferase</fullName>
    </alternativeName>
    <alternativeName>
        <fullName evidence="12">rRNA (cytosine-C(5)-)-methyltransferase RsmB</fullName>
    </alternativeName>
</protein>
<dbReference type="InterPro" id="IPR023267">
    <property type="entry name" value="RCMT"/>
</dbReference>
<evidence type="ECO:0000256" key="9">
    <source>
        <dbReference type="ARBA" id="ARBA00022691"/>
    </source>
</evidence>
<evidence type="ECO:0000256" key="3">
    <source>
        <dbReference type="ARBA" id="ARBA00007494"/>
    </source>
</evidence>
<gene>
    <name evidence="16" type="primary">rsmB</name>
    <name evidence="16" type="ORF">SAMEA44547418_00866</name>
</gene>
<dbReference type="PROSITE" id="PS51686">
    <property type="entry name" value="SAM_MT_RSMB_NOP"/>
    <property type="match status" value="1"/>
</dbReference>
<dbReference type="SUPFAM" id="SSF53335">
    <property type="entry name" value="S-adenosyl-L-methionine-dependent methyltransferases"/>
    <property type="match status" value="1"/>
</dbReference>
<organism evidence="16 17">
    <name type="scientific">Veillonella rodentium</name>
    <dbReference type="NCBI Taxonomy" id="248315"/>
    <lineage>
        <taxon>Bacteria</taxon>
        <taxon>Bacillati</taxon>
        <taxon>Bacillota</taxon>
        <taxon>Negativicutes</taxon>
        <taxon>Veillonellales</taxon>
        <taxon>Veillonellaceae</taxon>
        <taxon>Veillonella</taxon>
    </lineage>
</organism>
<feature type="binding site" evidence="14">
    <location>
        <position position="338"/>
    </location>
    <ligand>
        <name>S-adenosyl-L-methionine</name>
        <dbReference type="ChEBI" id="CHEBI:59789"/>
    </ligand>
</feature>
<keyword evidence="10 14" id="KW-0694">RNA-binding</keyword>
<comment type="catalytic activity">
    <reaction evidence="13">
        <text>cytidine(967) in 16S rRNA + S-adenosyl-L-methionine = 5-methylcytidine(967) in 16S rRNA + S-adenosyl-L-homocysteine + H(+)</text>
        <dbReference type="Rhea" id="RHEA:42748"/>
        <dbReference type="Rhea" id="RHEA-COMP:10219"/>
        <dbReference type="Rhea" id="RHEA-COMP:10220"/>
        <dbReference type="ChEBI" id="CHEBI:15378"/>
        <dbReference type="ChEBI" id="CHEBI:57856"/>
        <dbReference type="ChEBI" id="CHEBI:59789"/>
        <dbReference type="ChEBI" id="CHEBI:74483"/>
        <dbReference type="ChEBI" id="CHEBI:82748"/>
        <dbReference type="EC" id="2.1.1.176"/>
    </reaction>
</comment>
<feature type="active site" description="Nucleophile" evidence="14">
    <location>
        <position position="391"/>
    </location>
</feature>
<evidence type="ECO:0000256" key="2">
    <source>
        <dbReference type="ARBA" id="ARBA00004496"/>
    </source>
</evidence>
<dbReference type="Gene3D" id="3.40.50.150">
    <property type="entry name" value="Vaccinia Virus protein VP39"/>
    <property type="match status" value="1"/>
</dbReference>
<dbReference type="EMBL" id="LT906470">
    <property type="protein sequence ID" value="SNV63977.1"/>
    <property type="molecule type" value="Genomic_DNA"/>
</dbReference>
<dbReference type="GO" id="GO:0005737">
    <property type="term" value="C:cytoplasm"/>
    <property type="evidence" value="ECO:0007669"/>
    <property type="project" value="UniProtKB-SubCell"/>
</dbReference>
<sequence length="451" mass="51531">MILVKNKQQPNIRLLAVEALSDINRNGAYANIKLQEYLRTYHLEDLDRRFFTELVYGVIRRRNYLDAVIVHFTNRPIKKLSSMVVEILRLGIYQILYMDKVPESAAVNESVKLAKKLTRGLSGFVNAVMRSVLRERDSISIGELATSEAEEISFIYNQPLWLVELWLNEMGKDKTIDLCSWFNEQSRLTARINTIKVSVDECLQELRALGWTVDQDEYIPECIYIDGHQGRLEKARPVLDGHITFMDKASMLVAHVVNPQPGERILDCCAAPGGKSMHMASLMENTGAIMSCDIYEHKLQLMRSNAERLGVSIISMKLQDGRTLPDSWINQFDRVLVDAPCSGLGILQKKLDMRWRKSKELLCELPTLQLEILERASKMVKLGGYLIYSTCTLNHGENGDVLEKFLEHHKDFVIEPVELKGLPSSKDGMITTYPPRDDMDGFFMARMKRLS</sequence>
<evidence type="ECO:0000256" key="8">
    <source>
        <dbReference type="ARBA" id="ARBA00022679"/>
    </source>
</evidence>
<evidence type="ECO:0000256" key="12">
    <source>
        <dbReference type="ARBA" id="ARBA00031088"/>
    </source>
</evidence>
<dbReference type="Gene3D" id="1.10.940.10">
    <property type="entry name" value="NusB-like"/>
    <property type="match status" value="1"/>
</dbReference>
<dbReference type="GO" id="GO:0003723">
    <property type="term" value="F:RNA binding"/>
    <property type="evidence" value="ECO:0007669"/>
    <property type="project" value="UniProtKB-UniRule"/>
</dbReference>
<dbReference type="RefSeq" id="WP_095065840.1">
    <property type="nucleotide sequence ID" value="NZ_LT906470.1"/>
</dbReference>
<dbReference type="PROSITE" id="PS01153">
    <property type="entry name" value="NOL1_NOP2_SUN"/>
    <property type="match status" value="1"/>
</dbReference>
<feature type="binding site" evidence="14">
    <location>
        <begin position="269"/>
        <end position="275"/>
    </location>
    <ligand>
        <name>S-adenosyl-L-methionine</name>
        <dbReference type="ChEBI" id="CHEBI:59789"/>
    </ligand>
</feature>
<dbReference type="Proteomes" id="UP000214973">
    <property type="component" value="Chromosome 1"/>
</dbReference>
<evidence type="ECO:0000256" key="11">
    <source>
        <dbReference type="ARBA" id="ARBA00030399"/>
    </source>
</evidence>
<dbReference type="NCBIfam" id="TIGR00563">
    <property type="entry name" value="rsmB"/>
    <property type="match status" value="1"/>
</dbReference>
<feature type="binding site" evidence="14">
    <location>
        <position position="320"/>
    </location>
    <ligand>
        <name>S-adenosyl-L-methionine</name>
        <dbReference type="ChEBI" id="CHEBI:59789"/>
    </ligand>
</feature>
<proteinExistence type="inferred from homology"/>
<dbReference type="InterPro" id="IPR029063">
    <property type="entry name" value="SAM-dependent_MTases_sf"/>
</dbReference>
<dbReference type="InterPro" id="IPR004573">
    <property type="entry name" value="rRNA_ssu_MeTfrase_B"/>
</dbReference>
<dbReference type="InterPro" id="IPR006027">
    <property type="entry name" value="NusB_RsmB_TIM44"/>
</dbReference>
<comment type="subcellular location">
    <subcellularLocation>
        <location evidence="2">Cytoplasm</location>
    </subcellularLocation>
</comment>
<name>A0A239YZ17_9FIRM</name>
<dbReference type="PANTHER" id="PTHR22807:SF53">
    <property type="entry name" value="RIBOSOMAL RNA SMALL SUBUNIT METHYLTRANSFERASE B-RELATED"/>
    <property type="match status" value="1"/>
</dbReference>
<dbReference type="GO" id="GO:0006355">
    <property type="term" value="P:regulation of DNA-templated transcription"/>
    <property type="evidence" value="ECO:0007669"/>
    <property type="project" value="InterPro"/>
</dbReference>
<dbReference type="InterPro" id="IPR049560">
    <property type="entry name" value="MeTrfase_RsmB-F_NOP2_cat"/>
</dbReference>
<feature type="binding site" evidence="14">
    <location>
        <position position="293"/>
    </location>
    <ligand>
        <name>S-adenosyl-L-methionine</name>
        <dbReference type="ChEBI" id="CHEBI:59789"/>
    </ligand>
</feature>
<keyword evidence="6" id="KW-0698">rRNA processing</keyword>
<dbReference type="SUPFAM" id="SSF48013">
    <property type="entry name" value="NusB-like"/>
    <property type="match status" value="1"/>
</dbReference>
<dbReference type="NCBIfam" id="NF011494">
    <property type="entry name" value="PRK14902.1"/>
    <property type="match status" value="1"/>
</dbReference>
<dbReference type="PRINTS" id="PR02008">
    <property type="entry name" value="RCMTFAMILY"/>
</dbReference>
<evidence type="ECO:0000313" key="16">
    <source>
        <dbReference type="EMBL" id="SNV63977.1"/>
    </source>
</evidence>
<keyword evidence="8 14" id="KW-0808">Transferase</keyword>
<comment type="function">
    <text evidence="1">Specifically methylates the cytosine at position 967 (m5C967) of 16S rRNA.</text>
</comment>
<dbReference type="AlphaFoldDB" id="A0A239YZ17"/>